<feature type="transmembrane region" description="Helical" evidence="7">
    <location>
        <begin position="202"/>
        <end position="221"/>
    </location>
</feature>
<evidence type="ECO:0000256" key="7">
    <source>
        <dbReference type="RuleBase" id="RU363032"/>
    </source>
</evidence>
<keyword evidence="3" id="KW-1003">Cell membrane</keyword>
<dbReference type="PANTHER" id="PTHR43163">
    <property type="entry name" value="DIPEPTIDE TRANSPORT SYSTEM PERMEASE PROTEIN DPPB-RELATED"/>
    <property type="match status" value="1"/>
</dbReference>
<feature type="transmembrane region" description="Helical" evidence="7">
    <location>
        <begin position="30"/>
        <end position="51"/>
    </location>
</feature>
<dbReference type="CDD" id="cd06261">
    <property type="entry name" value="TM_PBP2"/>
    <property type="match status" value="1"/>
</dbReference>
<dbReference type="RefSeq" id="WP_378057885.1">
    <property type="nucleotide sequence ID" value="NZ_JBHSIS010000009.1"/>
</dbReference>
<evidence type="ECO:0000256" key="8">
    <source>
        <dbReference type="SAM" id="MobiDB-lite"/>
    </source>
</evidence>
<evidence type="ECO:0000313" key="11">
    <source>
        <dbReference type="Proteomes" id="UP001595859"/>
    </source>
</evidence>
<keyword evidence="4 7" id="KW-0812">Transmembrane</keyword>
<comment type="caution">
    <text evidence="10">The sequence shown here is derived from an EMBL/GenBank/DDBJ whole genome shotgun (WGS) entry which is preliminary data.</text>
</comment>
<dbReference type="InterPro" id="IPR035906">
    <property type="entry name" value="MetI-like_sf"/>
</dbReference>
<dbReference type="Pfam" id="PF00528">
    <property type="entry name" value="BPD_transp_1"/>
    <property type="match status" value="1"/>
</dbReference>
<feature type="domain" description="ABC transmembrane type-1" evidence="9">
    <location>
        <begin position="116"/>
        <end position="325"/>
    </location>
</feature>
<keyword evidence="5 7" id="KW-1133">Transmembrane helix</keyword>
<evidence type="ECO:0000256" key="1">
    <source>
        <dbReference type="ARBA" id="ARBA00004651"/>
    </source>
</evidence>
<feature type="transmembrane region" description="Helical" evidence="7">
    <location>
        <begin position="303"/>
        <end position="328"/>
    </location>
</feature>
<dbReference type="Proteomes" id="UP001595859">
    <property type="component" value="Unassembled WGS sequence"/>
</dbReference>
<dbReference type="Gene3D" id="1.10.3720.10">
    <property type="entry name" value="MetI-like"/>
    <property type="match status" value="1"/>
</dbReference>
<evidence type="ECO:0000256" key="5">
    <source>
        <dbReference type="ARBA" id="ARBA00022989"/>
    </source>
</evidence>
<feature type="transmembrane region" description="Helical" evidence="7">
    <location>
        <begin position="258"/>
        <end position="283"/>
    </location>
</feature>
<dbReference type="InterPro" id="IPR000515">
    <property type="entry name" value="MetI-like"/>
</dbReference>
<sequence>MSTPTLESPAATAPPPGGGSRPGAPLARRLLRLLAVLALVTLAATALVDLIPGSPAAAILGPTATPEQVAALDAEYGFDRPFLTRYTEWLGGALTGDLGQSVQSGQPVLDTILSRLPVTLELTLLALVISLLIAVPLAVLSGYRAGGRFDRAVSAISSGLLAVPVFVAAVVLIYLLAVTLRWFPVSGWSPLSEGLTNNLRHALLPAIALAVGELPAFLRLLRGDVAATMREDFVRTATARGLPPRYVLFRHVLRPSSLSLVTVAGVALGRLLAGSIVVESLFALPGLGGLAIQSVPAKDIPTVQGLVVLVAVVYVLVNAAVDACYAVLDPRIRTR</sequence>
<feature type="transmembrane region" description="Helical" evidence="7">
    <location>
        <begin position="122"/>
        <end position="143"/>
    </location>
</feature>
<evidence type="ECO:0000256" key="6">
    <source>
        <dbReference type="ARBA" id="ARBA00023136"/>
    </source>
</evidence>
<comment type="similarity">
    <text evidence="7">Belongs to the binding-protein-dependent transport system permease family.</text>
</comment>
<dbReference type="SUPFAM" id="SSF161098">
    <property type="entry name" value="MetI-like"/>
    <property type="match status" value="1"/>
</dbReference>
<dbReference type="InterPro" id="IPR045621">
    <property type="entry name" value="BPD_transp_1_N"/>
</dbReference>
<evidence type="ECO:0000256" key="2">
    <source>
        <dbReference type="ARBA" id="ARBA00022448"/>
    </source>
</evidence>
<comment type="subcellular location">
    <subcellularLocation>
        <location evidence="1 7">Cell membrane</location>
        <topology evidence="1 7">Multi-pass membrane protein</topology>
    </subcellularLocation>
</comment>
<protein>
    <submittedName>
        <fullName evidence="10">ABC transporter permease</fullName>
    </submittedName>
</protein>
<dbReference type="EMBL" id="JBHSIS010000009">
    <property type="protein sequence ID" value="MFC4855917.1"/>
    <property type="molecule type" value="Genomic_DNA"/>
</dbReference>
<evidence type="ECO:0000259" key="9">
    <source>
        <dbReference type="PROSITE" id="PS50928"/>
    </source>
</evidence>
<feature type="region of interest" description="Disordered" evidence="8">
    <location>
        <begin position="1"/>
        <end position="22"/>
    </location>
</feature>
<accession>A0ABV9S5Z1</accession>
<organism evidence="10 11">
    <name type="scientific">Actinophytocola glycyrrhizae</name>
    <dbReference type="NCBI Taxonomy" id="2044873"/>
    <lineage>
        <taxon>Bacteria</taxon>
        <taxon>Bacillati</taxon>
        <taxon>Actinomycetota</taxon>
        <taxon>Actinomycetes</taxon>
        <taxon>Pseudonocardiales</taxon>
        <taxon>Pseudonocardiaceae</taxon>
    </lineage>
</organism>
<dbReference type="PROSITE" id="PS50928">
    <property type="entry name" value="ABC_TM1"/>
    <property type="match status" value="1"/>
</dbReference>
<name>A0ABV9S5Z1_9PSEU</name>
<reference evidence="11" key="1">
    <citation type="journal article" date="2019" name="Int. J. Syst. Evol. Microbiol.">
        <title>The Global Catalogue of Microorganisms (GCM) 10K type strain sequencing project: providing services to taxonomists for standard genome sequencing and annotation.</title>
        <authorList>
            <consortium name="The Broad Institute Genomics Platform"/>
            <consortium name="The Broad Institute Genome Sequencing Center for Infectious Disease"/>
            <person name="Wu L."/>
            <person name="Ma J."/>
        </authorList>
    </citation>
    <scope>NUCLEOTIDE SEQUENCE [LARGE SCALE GENOMIC DNA]</scope>
    <source>
        <strain evidence="11">ZS-22-S1</strain>
    </source>
</reference>
<keyword evidence="6 7" id="KW-0472">Membrane</keyword>
<evidence type="ECO:0000313" key="10">
    <source>
        <dbReference type="EMBL" id="MFC4855917.1"/>
    </source>
</evidence>
<keyword evidence="2 7" id="KW-0813">Transport</keyword>
<evidence type="ECO:0000256" key="4">
    <source>
        <dbReference type="ARBA" id="ARBA00022692"/>
    </source>
</evidence>
<keyword evidence="11" id="KW-1185">Reference proteome</keyword>
<evidence type="ECO:0000256" key="3">
    <source>
        <dbReference type="ARBA" id="ARBA00022475"/>
    </source>
</evidence>
<feature type="transmembrane region" description="Helical" evidence="7">
    <location>
        <begin position="155"/>
        <end position="182"/>
    </location>
</feature>
<dbReference type="PANTHER" id="PTHR43163:SF6">
    <property type="entry name" value="DIPEPTIDE TRANSPORT SYSTEM PERMEASE PROTEIN DPPB-RELATED"/>
    <property type="match status" value="1"/>
</dbReference>
<gene>
    <name evidence="10" type="ORF">ACFPCV_20590</name>
</gene>
<proteinExistence type="inferred from homology"/>
<dbReference type="Pfam" id="PF19300">
    <property type="entry name" value="BPD_transp_1_N"/>
    <property type="match status" value="1"/>
</dbReference>